<keyword evidence="4" id="KW-1185">Reference proteome</keyword>
<dbReference type="KEGG" id="thas:C6Y53_06550"/>
<dbReference type="PANTHER" id="PTHR37813">
    <property type="entry name" value="FELS-2 PROPHAGE PROTEIN"/>
    <property type="match status" value="1"/>
</dbReference>
<keyword evidence="2" id="KW-1133">Transmembrane helix</keyword>
<dbReference type="Proteomes" id="UP000237655">
    <property type="component" value="Chromosome"/>
</dbReference>
<dbReference type="RefSeq" id="WP_106471714.1">
    <property type="nucleotide sequence ID" value="NZ_CP027665.1"/>
</dbReference>
<evidence type="ECO:0000256" key="1">
    <source>
        <dbReference type="SAM" id="Coils"/>
    </source>
</evidence>
<organism evidence="3 4">
    <name type="scientific">Pukyongiella litopenaei</name>
    <dbReference type="NCBI Taxonomy" id="2605946"/>
    <lineage>
        <taxon>Bacteria</taxon>
        <taxon>Pseudomonadati</taxon>
        <taxon>Pseudomonadota</taxon>
        <taxon>Alphaproteobacteria</taxon>
        <taxon>Rhodobacterales</taxon>
        <taxon>Paracoccaceae</taxon>
        <taxon>Pukyongiella</taxon>
    </lineage>
</organism>
<feature type="transmembrane region" description="Helical" evidence="2">
    <location>
        <begin position="395"/>
        <end position="417"/>
    </location>
</feature>
<evidence type="ECO:0000313" key="3">
    <source>
        <dbReference type="EMBL" id="AVO37403.1"/>
    </source>
</evidence>
<evidence type="ECO:0000313" key="4">
    <source>
        <dbReference type="Proteomes" id="UP000237655"/>
    </source>
</evidence>
<name>A0A2S0MNV9_9RHOB</name>
<keyword evidence="1" id="KW-0175">Coiled coil</keyword>
<reference evidence="4" key="1">
    <citation type="submission" date="2018-03" db="EMBL/GenBank/DDBJ databases">
        <title>Genomic analysis of the strain SH-1 isolated from shrimp intestine.</title>
        <authorList>
            <person name="Kim Y.-S."/>
            <person name="Kim S.-E."/>
            <person name="Kim K.-H."/>
        </authorList>
    </citation>
    <scope>NUCLEOTIDE SEQUENCE [LARGE SCALE GENOMIC DNA]</scope>
    <source>
        <strain evidence="4">SH-1</strain>
    </source>
</reference>
<keyword evidence="2" id="KW-0812">Transmembrane</keyword>
<protein>
    <submittedName>
        <fullName evidence="3">Phage tail tape measure protein</fullName>
    </submittedName>
</protein>
<accession>A0A2S0MNV9</accession>
<dbReference type="PANTHER" id="PTHR37813:SF1">
    <property type="entry name" value="FELS-2 PROPHAGE PROTEIN"/>
    <property type="match status" value="1"/>
</dbReference>
<gene>
    <name evidence="3" type="ORF">C6Y53_06550</name>
</gene>
<feature type="transmembrane region" description="Helical" evidence="2">
    <location>
        <begin position="423"/>
        <end position="447"/>
    </location>
</feature>
<feature type="coiled-coil region" evidence="1">
    <location>
        <begin position="33"/>
        <end position="91"/>
    </location>
</feature>
<dbReference type="AlphaFoldDB" id="A0A2S0MNV9"/>
<keyword evidence="2" id="KW-0472">Membrane</keyword>
<proteinExistence type="predicted"/>
<sequence>MSSKNQRLKATITIGSVLDQSVKRNVGFLKSGLNQVGNSIKEVERRQRELDRQRNVLKRQGKSVEHLNREYEQLERQLRDLRRAQERWNRAAAASRRVGSTFSRMTADIGRNARRLAIGAGLAGGAIFGLAASTAELGDNAAKTADKLGIGIEELQELRYAAERSGVSTAAFDTALEKMQKNLGEAATGTGTAKDALEQLGLSAEQLITMTPEDALGVIADRMGSVETAAERAAIANDIFGRSGVGMINMLRGGARGLDQLREAARRTGYVLSEQAARDAEVFQDQLLDTKLVMAGLKNTVGSELMPVITGSMRRIGDALVANRTDVQRWAKSFAGGVERALPLIGEVATGLGRVTSKVWGLAESTARMVGGWENFGIMIGAVLASRTVVRVAQFGAAVFSLGKAMLALTTTTPLVVGGIRAIGAALIANPIGLAIAAIAGGAFLIYQNWENVGPWFIDRWNDVRTTFGGFADFVGGVFTGDLGRAWDGVKATWSGANAFWQGIWDGVGAVFKAAWFNVIKPVTDALGITEPIERAWSTLQSGIDTVLGAIGDVFDTVWANTIKPVIDGLGSVESVGAAWEEMKTALGSVLDWIGSKFEWLDTIITPVIDGLRWAKDKGGGVLRALGLGDDDEKGDAAQGKALGGAFRPGWLLTGERGPELKFENRSGYVANNRALRQLAGYADRAGSLFSPPRINERSAGRAAQVEALFARAAVPARAQSAANQVTQHITYTINAAGASAEDVIRLVERKSRMAAGNGLFDRAPATGPYGR</sequence>
<dbReference type="EMBL" id="CP027665">
    <property type="protein sequence ID" value="AVO37403.1"/>
    <property type="molecule type" value="Genomic_DNA"/>
</dbReference>
<evidence type="ECO:0000256" key="2">
    <source>
        <dbReference type="SAM" id="Phobius"/>
    </source>
</evidence>